<sequence length="103" mass="11659">MKASNLERVGPRLRWIANRFGLQLAFSPELSGVLPSCAFYAPAFRSSGYSIQSLVGQEAQSNSYGRRTQNLANWTEDHRVLGLVIGVLHRRSSTLRDRHNFRI</sequence>
<keyword evidence="2" id="KW-1185">Reference proteome</keyword>
<dbReference type="AlphaFoldDB" id="R9P8H7"/>
<proteinExistence type="predicted"/>
<protein>
    <submittedName>
        <fullName evidence="1">Uncharacterized protein</fullName>
    </submittedName>
</protein>
<evidence type="ECO:0000313" key="1">
    <source>
        <dbReference type="EMBL" id="GAC97562.1"/>
    </source>
</evidence>
<dbReference type="HOGENOM" id="CLU_2264902_0_0_1"/>
<gene>
    <name evidence="1" type="ORF">PHSY_005148</name>
</gene>
<reference evidence="2" key="1">
    <citation type="journal article" date="2013" name="Genome Announc.">
        <title>Draft genome sequence of the basidiomycetous yeast-like fungus Pseudozyma hubeiensis SY62, which produces an abundant amount of the biosurfactant mannosylerythritol lipids.</title>
        <authorList>
            <person name="Konishi M."/>
            <person name="Hatada Y."/>
            <person name="Horiuchi J."/>
        </authorList>
    </citation>
    <scope>NUCLEOTIDE SEQUENCE [LARGE SCALE GENOMIC DNA]</scope>
    <source>
        <strain evidence="2">SY62</strain>
    </source>
</reference>
<dbReference type="GeneID" id="24110428"/>
<accession>R9P8H7</accession>
<dbReference type="EMBL" id="DF238810">
    <property type="protein sequence ID" value="GAC97562.1"/>
    <property type="molecule type" value="Genomic_DNA"/>
</dbReference>
<dbReference type="Proteomes" id="UP000014071">
    <property type="component" value="Unassembled WGS sequence"/>
</dbReference>
<name>R9P8H7_PSEHS</name>
<organism evidence="1 2">
    <name type="scientific">Pseudozyma hubeiensis (strain SY62)</name>
    <name type="common">Yeast</name>
    <dbReference type="NCBI Taxonomy" id="1305764"/>
    <lineage>
        <taxon>Eukaryota</taxon>
        <taxon>Fungi</taxon>
        <taxon>Dikarya</taxon>
        <taxon>Basidiomycota</taxon>
        <taxon>Ustilaginomycotina</taxon>
        <taxon>Ustilaginomycetes</taxon>
        <taxon>Ustilaginales</taxon>
        <taxon>Ustilaginaceae</taxon>
        <taxon>Pseudozyma</taxon>
    </lineage>
</organism>
<evidence type="ECO:0000313" key="2">
    <source>
        <dbReference type="Proteomes" id="UP000014071"/>
    </source>
</evidence>
<dbReference type="RefSeq" id="XP_012191149.1">
    <property type="nucleotide sequence ID" value="XM_012335759.1"/>
</dbReference>